<evidence type="ECO:0000313" key="3">
    <source>
        <dbReference type="Proteomes" id="UP001316189"/>
    </source>
</evidence>
<dbReference type="EMBL" id="CP101988">
    <property type="protein sequence ID" value="UUI75917.1"/>
    <property type="molecule type" value="Genomic_DNA"/>
</dbReference>
<keyword evidence="3" id="KW-1185">Reference proteome</keyword>
<dbReference type="CDD" id="cd01741">
    <property type="entry name" value="GATase1_1"/>
    <property type="match status" value="1"/>
</dbReference>
<feature type="domain" description="Glutamine amidotransferase" evidence="1">
    <location>
        <begin position="49"/>
        <end position="197"/>
    </location>
</feature>
<protein>
    <submittedName>
        <fullName evidence="2">Type 1 glutamine amidotransferase</fullName>
    </submittedName>
</protein>
<dbReference type="Pfam" id="PF00117">
    <property type="entry name" value="GATase"/>
    <property type="match status" value="1"/>
</dbReference>
<dbReference type="PROSITE" id="PS51273">
    <property type="entry name" value="GATASE_TYPE_1"/>
    <property type="match status" value="1"/>
</dbReference>
<sequence>MIDELQPPVVTVVQSSADVALDRLRRWLPGTRLRLVRADQGEAVPVGAAAVGDGLVVLGGPMSAYDDARAPWLPETRALLSECVDARIPTLGICLGAQLLAVARGGRVQVGAPPGLEHGVVDVRWRPEATGDPLLGGLAGYVEGRRSTRMLSWHADAVVELPAGAVWLAASAMYPYQAFRTGTAWGLQFHPEAGAETLGVWAAEDGMAPGPVLEDFAAHEAEVTAAGEALGAGFAVLVREHADRRTAAA</sequence>
<dbReference type="InterPro" id="IPR029062">
    <property type="entry name" value="Class_I_gatase-like"/>
</dbReference>
<gene>
    <name evidence="2" type="ORF">NP064_03125</name>
</gene>
<dbReference type="PANTHER" id="PTHR42695">
    <property type="entry name" value="GLUTAMINE AMIDOTRANSFERASE YLR126C-RELATED"/>
    <property type="match status" value="1"/>
</dbReference>
<reference evidence="2 3" key="1">
    <citation type="submission" date="2022-07" db="EMBL/GenBank/DDBJ databases">
        <title>Novel species in genus cellulomonas.</title>
        <authorList>
            <person name="Ye L."/>
        </authorList>
    </citation>
    <scope>NUCLEOTIDE SEQUENCE [LARGE SCALE GENOMIC DNA]</scope>
    <source>
        <strain evidence="3">zg-Y338</strain>
    </source>
</reference>
<keyword evidence="2" id="KW-0315">Glutamine amidotransferase</keyword>
<dbReference type="SUPFAM" id="SSF52317">
    <property type="entry name" value="Class I glutamine amidotransferase-like"/>
    <property type="match status" value="1"/>
</dbReference>
<evidence type="ECO:0000313" key="2">
    <source>
        <dbReference type="EMBL" id="UUI75917.1"/>
    </source>
</evidence>
<accession>A0ABY5KZG9</accession>
<dbReference type="Proteomes" id="UP001316189">
    <property type="component" value="Chromosome"/>
</dbReference>
<dbReference type="Gene3D" id="3.40.50.880">
    <property type="match status" value="1"/>
</dbReference>
<evidence type="ECO:0000259" key="1">
    <source>
        <dbReference type="Pfam" id="PF00117"/>
    </source>
</evidence>
<dbReference type="InterPro" id="IPR017926">
    <property type="entry name" value="GATASE"/>
</dbReference>
<dbReference type="RefSeq" id="WP_227567963.1">
    <property type="nucleotide sequence ID" value="NZ_CP101988.1"/>
</dbReference>
<proteinExistence type="predicted"/>
<name>A0ABY5KZG9_9CELL</name>
<dbReference type="PRINTS" id="PR00096">
    <property type="entry name" value="GATASE"/>
</dbReference>
<organism evidence="2 3">
    <name type="scientific">Cellulomonas chengniuliangii</name>
    <dbReference type="NCBI Taxonomy" id="2968084"/>
    <lineage>
        <taxon>Bacteria</taxon>
        <taxon>Bacillati</taxon>
        <taxon>Actinomycetota</taxon>
        <taxon>Actinomycetes</taxon>
        <taxon>Micrococcales</taxon>
        <taxon>Cellulomonadaceae</taxon>
        <taxon>Cellulomonas</taxon>
    </lineage>
</organism>
<dbReference type="PANTHER" id="PTHR42695:SF5">
    <property type="entry name" value="GLUTAMINE AMIDOTRANSFERASE YLR126C-RELATED"/>
    <property type="match status" value="1"/>
</dbReference>
<dbReference type="InterPro" id="IPR044992">
    <property type="entry name" value="ChyE-like"/>
</dbReference>